<protein>
    <recommendedName>
        <fullName evidence="1">Glycogen debranching enzyme C-terminal domain-containing protein</fullName>
    </recommendedName>
</protein>
<dbReference type="InterPro" id="IPR032790">
    <property type="entry name" value="GDE_C"/>
</dbReference>
<proteinExistence type="predicted"/>
<evidence type="ECO:0000313" key="3">
    <source>
        <dbReference type="Proteomes" id="UP001497623"/>
    </source>
</evidence>
<dbReference type="Proteomes" id="UP001497623">
    <property type="component" value="Unassembled WGS sequence"/>
</dbReference>
<dbReference type="InterPro" id="IPR008928">
    <property type="entry name" value="6-hairpin_glycosidase_sf"/>
</dbReference>
<accession>A0AAV2QSY3</accession>
<dbReference type="Pfam" id="PF06202">
    <property type="entry name" value="GDE_C"/>
    <property type="match status" value="1"/>
</dbReference>
<dbReference type="SUPFAM" id="SSF48208">
    <property type="entry name" value="Six-hairpin glycosidases"/>
    <property type="match status" value="1"/>
</dbReference>
<dbReference type="InterPro" id="IPR010401">
    <property type="entry name" value="AGL/Gdb1"/>
</dbReference>
<reference evidence="2 3" key="1">
    <citation type="submission" date="2024-05" db="EMBL/GenBank/DDBJ databases">
        <authorList>
            <person name="Wallberg A."/>
        </authorList>
    </citation>
    <scope>NUCLEOTIDE SEQUENCE [LARGE SCALE GENOMIC DNA]</scope>
</reference>
<feature type="non-terminal residue" evidence="2">
    <location>
        <position position="1"/>
    </location>
</feature>
<sequence length="349" mass="40087">DQLLEDVIQEALQRHFQGVRFRERNAGFQIDREMNEHGFNNEIGVDLNTGFVFGGNINNCGTWMDKMGSSEKAATKGKPATPRDGSAVEIVGLSKAALKFLSRMYREYKYSYNHVERVDDTGKTTKWTYEFWENKIKENFEKFFYIHETPKPELEPKPELINKRGIIKDSINSGVFWADYQLRCNFPIAIASSPDILSPEHAWKALKNAEKHLLGPLGIRTLDPSDWTYRGDYDNSNDSTDNKLARGYNYHQGPEWLWPVGWLLRAQLAIAPKVGGQAELHHTMNNIKSILSAHYSHLFSEHWRSLPELTNSNGSYCRDSNPAQSWSTGCILEVLWEMDQIERGIQRSI</sequence>
<dbReference type="PANTHER" id="PTHR10569:SF2">
    <property type="entry name" value="GLYCOGEN DEBRANCHING ENZYME"/>
    <property type="match status" value="1"/>
</dbReference>
<dbReference type="InterPro" id="IPR012341">
    <property type="entry name" value="6hp_glycosidase-like_sf"/>
</dbReference>
<dbReference type="Gene3D" id="1.50.10.10">
    <property type="match status" value="1"/>
</dbReference>
<dbReference type="GO" id="GO:0005980">
    <property type="term" value="P:glycogen catabolic process"/>
    <property type="evidence" value="ECO:0007669"/>
    <property type="project" value="InterPro"/>
</dbReference>
<keyword evidence="3" id="KW-1185">Reference proteome</keyword>
<dbReference type="AlphaFoldDB" id="A0AAV2QSY3"/>
<dbReference type="EMBL" id="CAXKWB010010933">
    <property type="protein sequence ID" value="CAL4099658.1"/>
    <property type="molecule type" value="Genomic_DNA"/>
</dbReference>
<gene>
    <name evidence="2" type="ORF">MNOR_LOCUS16552</name>
</gene>
<dbReference type="GO" id="GO:0004134">
    <property type="term" value="F:4-alpha-glucanotransferase activity"/>
    <property type="evidence" value="ECO:0007669"/>
    <property type="project" value="InterPro"/>
</dbReference>
<dbReference type="PANTHER" id="PTHR10569">
    <property type="entry name" value="GLYCOGEN DEBRANCHING ENZYME"/>
    <property type="match status" value="1"/>
</dbReference>
<feature type="domain" description="Glycogen debranching enzyme C-terminal" evidence="1">
    <location>
        <begin position="7"/>
        <end position="333"/>
    </location>
</feature>
<comment type="caution">
    <text evidence="2">The sequence shown here is derived from an EMBL/GenBank/DDBJ whole genome shotgun (WGS) entry which is preliminary data.</text>
</comment>
<evidence type="ECO:0000259" key="1">
    <source>
        <dbReference type="Pfam" id="PF06202"/>
    </source>
</evidence>
<evidence type="ECO:0000313" key="2">
    <source>
        <dbReference type="EMBL" id="CAL4099658.1"/>
    </source>
</evidence>
<organism evidence="2 3">
    <name type="scientific">Meganyctiphanes norvegica</name>
    <name type="common">Northern krill</name>
    <name type="synonym">Thysanopoda norvegica</name>
    <dbReference type="NCBI Taxonomy" id="48144"/>
    <lineage>
        <taxon>Eukaryota</taxon>
        <taxon>Metazoa</taxon>
        <taxon>Ecdysozoa</taxon>
        <taxon>Arthropoda</taxon>
        <taxon>Crustacea</taxon>
        <taxon>Multicrustacea</taxon>
        <taxon>Malacostraca</taxon>
        <taxon>Eumalacostraca</taxon>
        <taxon>Eucarida</taxon>
        <taxon>Euphausiacea</taxon>
        <taxon>Euphausiidae</taxon>
        <taxon>Meganyctiphanes</taxon>
    </lineage>
</organism>
<dbReference type="GO" id="GO:0004135">
    <property type="term" value="F:amylo-alpha-1,6-glucosidase activity"/>
    <property type="evidence" value="ECO:0007669"/>
    <property type="project" value="InterPro"/>
</dbReference>
<name>A0AAV2QSY3_MEGNR</name>